<reference evidence="1 2" key="2">
    <citation type="submission" date="2018-11" db="EMBL/GenBank/DDBJ databases">
        <authorList>
            <consortium name="Pathogen Informatics"/>
        </authorList>
    </citation>
    <scope>NUCLEOTIDE SEQUENCE [LARGE SCALE GENOMIC DNA]</scope>
</reference>
<gene>
    <name evidence="1" type="ORF">GPUH_LOCUS8344</name>
</gene>
<evidence type="ECO:0000313" key="1">
    <source>
        <dbReference type="EMBL" id="VDK61984.1"/>
    </source>
</evidence>
<accession>A0A183DI03</accession>
<dbReference type="AlphaFoldDB" id="A0A183DI03"/>
<protein>
    <submittedName>
        <fullName evidence="3">DEK_C domain-containing protein</fullName>
    </submittedName>
</protein>
<organism evidence="3">
    <name type="scientific">Gongylonema pulchrum</name>
    <dbReference type="NCBI Taxonomy" id="637853"/>
    <lineage>
        <taxon>Eukaryota</taxon>
        <taxon>Metazoa</taxon>
        <taxon>Ecdysozoa</taxon>
        <taxon>Nematoda</taxon>
        <taxon>Chromadorea</taxon>
        <taxon>Rhabditida</taxon>
        <taxon>Spirurina</taxon>
        <taxon>Spiruromorpha</taxon>
        <taxon>Spiruroidea</taxon>
        <taxon>Gongylonematidae</taxon>
        <taxon>Gongylonema</taxon>
    </lineage>
</organism>
<dbReference type="WBParaSite" id="GPUH_0000835301-mRNA-1">
    <property type="protein sequence ID" value="GPUH_0000835301-mRNA-1"/>
    <property type="gene ID" value="GPUH_0000835301"/>
</dbReference>
<name>A0A183DI03_9BILA</name>
<reference evidence="3" key="1">
    <citation type="submission" date="2016-06" db="UniProtKB">
        <authorList>
            <consortium name="WormBaseParasite"/>
        </authorList>
    </citation>
    <scope>IDENTIFICATION</scope>
</reference>
<dbReference type="Proteomes" id="UP000271098">
    <property type="component" value="Unassembled WGS sequence"/>
</dbReference>
<keyword evidence="2" id="KW-1185">Reference proteome</keyword>
<sequence length="87" mass="9878">MVSCAAIDEPSTSSLLFPELISHADLVSVLKRKLSRLGANASRVEKLTTDELLEQVKKFVMPKPQRQVFKLVFFSPNKLLFYTFYAV</sequence>
<proteinExistence type="predicted"/>
<dbReference type="EMBL" id="UYRT01024075">
    <property type="protein sequence ID" value="VDK61984.1"/>
    <property type="molecule type" value="Genomic_DNA"/>
</dbReference>
<dbReference type="OrthoDB" id="10071059at2759"/>
<evidence type="ECO:0000313" key="2">
    <source>
        <dbReference type="Proteomes" id="UP000271098"/>
    </source>
</evidence>
<evidence type="ECO:0000313" key="3">
    <source>
        <dbReference type="WBParaSite" id="GPUH_0000835301-mRNA-1"/>
    </source>
</evidence>